<dbReference type="Gene3D" id="3.40.50.720">
    <property type="entry name" value="NAD(P)-binding Rossmann-like Domain"/>
    <property type="match status" value="2"/>
</dbReference>
<dbReference type="GO" id="GO:0004471">
    <property type="term" value="F:malate dehydrogenase (decarboxylating) (NAD+) activity"/>
    <property type="evidence" value="ECO:0007669"/>
    <property type="project" value="TreeGrafter"/>
</dbReference>
<evidence type="ECO:0000259" key="4">
    <source>
        <dbReference type="SMART" id="SM00919"/>
    </source>
</evidence>
<keyword evidence="7" id="KW-1185">Reference proteome</keyword>
<dbReference type="SMART" id="SM00919">
    <property type="entry name" value="Malic_M"/>
    <property type="match status" value="1"/>
</dbReference>
<dbReference type="Pfam" id="PF00390">
    <property type="entry name" value="malic"/>
    <property type="match status" value="1"/>
</dbReference>
<dbReference type="GO" id="GO:0051287">
    <property type="term" value="F:NAD binding"/>
    <property type="evidence" value="ECO:0007669"/>
    <property type="project" value="InterPro"/>
</dbReference>
<keyword evidence="2" id="KW-0520">NAD</keyword>
<dbReference type="SUPFAM" id="SSF51735">
    <property type="entry name" value="NAD(P)-binding Rossmann-fold domains"/>
    <property type="match status" value="1"/>
</dbReference>
<dbReference type="SMART" id="SM01274">
    <property type="entry name" value="malic"/>
    <property type="match status" value="1"/>
</dbReference>
<gene>
    <name evidence="6" type="ORF">M404DRAFT_12133</name>
</gene>
<dbReference type="PANTHER" id="PTHR23406">
    <property type="entry name" value="MALIC ENZYME-RELATED"/>
    <property type="match status" value="1"/>
</dbReference>
<reference evidence="7" key="2">
    <citation type="submission" date="2015-01" db="EMBL/GenBank/DDBJ databases">
        <title>Evolutionary Origins and Diversification of the Mycorrhizal Mutualists.</title>
        <authorList>
            <consortium name="DOE Joint Genome Institute"/>
            <consortium name="Mycorrhizal Genomics Consortium"/>
            <person name="Kohler A."/>
            <person name="Kuo A."/>
            <person name="Nagy L.G."/>
            <person name="Floudas D."/>
            <person name="Copeland A."/>
            <person name="Barry K.W."/>
            <person name="Cichocki N."/>
            <person name="Veneault-Fourrey C."/>
            <person name="LaButti K."/>
            <person name="Lindquist E.A."/>
            <person name="Lipzen A."/>
            <person name="Lundell T."/>
            <person name="Morin E."/>
            <person name="Murat C."/>
            <person name="Riley R."/>
            <person name="Ohm R."/>
            <person name="Sun H."/>
            <person name="Tunlid A."/>
            <person name="Henrissat B."/>
            <person name="Grigoriev I.V."/>
            <person name="Hibbett D.S."/>
            <person name="Martin F."/>
        </authorList>
    </citation>
    <scope>NUCLEOTIDE SEQUENCE [LARGE SCALE GENOMIC DNA]</scope>
    <source>
        <strain evidence="7">Marx 270</strain>
    </source>
</reference>
<dbReference type="InterPro" id="IPR037062">
    <property type="entry name" value="Malic_N_dom_sf"/>
</dbReference>
<dbReference type="STRING" id="870435.A0A0C3KXP6"/>
<evidence type="ECO:0000256" key="1">
    <source>
        <dbReference type="ARBA" id="ARBA00008785"/>
    </source>
</evidence>
<dbReference type="HOGENOM" id="CLU_011405_5_2_1"/>
<dbReference type="Proteomes" id="UP000054217">
    <property type="component" value="Unassembled WGS sequence"/>
</dbReference>
<evidence type="ECO:0000259" key="5">
    <source>
        <dbReference type="SMART" id="SM01274"/>
    </source>
</evidence>
<feature type="domain" description="Malic enzyme NAD-binding" evidence="4">
    <location>
        <begin position="205"/>
        <end position="388"/>
    </location>
</feature>
<proteinExistence type="inferred from homology"/>
<dbReference type="InParanoid" id="A0A0C3KXP6"/>
<evidence type="ECO:0008006" key="8">
    <source>
        <dbReference type="Google" id="ProtNLM"/>
    </source>
</evidence>
<dbReference type="EMBL" id="KN831945">
    <property type="protein sequence ID" value="KIO14287.1"/>
    <property type="molecule type" value="Genomic_DNA"/>
</dbReference>
<dbReference type="InterPro" id="IPR046346">
    <property type="entry name" value="Aminoacid_DH-like_N_sf"/>
</dbReference>
<keyword evidence="3" id="KW-0732">Signal</keyword>
<evidence type="ECO:0000256" key="3">
    <source>
        <dbReference type="SAM" id="SignalP"/>
    </source>
</evidence>
<protein>
    <recommendedName>
        <fullName evidence="8">Malic enzyme NAD-binding domain-containing protein</fullName>
    </recommendedName>
</protein>
<reference evidence="6 7" key="1">
    <citation type="submission" date="2014-04" db="EMBL/GenBank/DDBJ databases">
        <authorList>
            <consortium name="DOE Joint Genome Institute"/>
            <person name="Kuo A."/>
            <person name="Kohler A."/>
            <person name="Costa M.D."/>
            <person name="Nagy L.G."/>
            <person name="Floudas D."/>
            <person name="Copeland A."/>
            <person name="Barry K.W."/>
            <person name="Cichocki N."/>
            <person name="Veneault-Fourrey C."/>
            <person name="LaButti K."/>
            <person name="Lindquist E.A."/>
            <person name="Lipzen A."/>
            <person name="Lundell T."/>
            <person name="Morin E."/>
            <person name="Murat C."/>
            <person name="Sun H."/>
            <person name="Tunlid A."/>
            <person name="Henrissat B."/>
            <person name="Grigoriev I.V."/>
            <person name="Hibbett D.S."/>
            <person name="Martin F."/>
            <person name="Nordberg H.P."/>
            <person name="Cantor M.N."/>
            <person name="Hua S.X."/>
        </authorList>
    </citation>
    <scope>NUCLEOTIDE SEQUENCE [LARGE SCALE GENOMIC DNA]</scope>
    <source>
        <strain evidence="6 7">Marx 270</strain>
    </source>
</reference>
<dbReference type="InterPro" id="IPR001891">
    <property type="entry name" value="Malic_OxRdtase"/>
</dbReference>
<dbReference type="Pfam" id="PF03949">
    <property type="entry name" value="Malic_M"/>
    <property type="match status" value="2"/>
</dbReference>
<evidence type="ECO:0000256" key="2">
    <source>
        <dbReference type="ARBA" id="ARBA00023027"/>
    </source>
</evidence>
<dbReference type="OrthoDB" id="5365701at2759"/>
<organism evidence="6 7">
    <name type="scientific">Pisolithus tinctorius Marx 270</name>
    <dbReference type="NCBI Taxonomy" id="870435"/>
    <lineage>
        <taxon>Eukaryota</taxon>
        <taxon>Fungi</taxon>
        <taxon>Dikarya</taxon>
        <taxon>Basidiomycota</taxon>
        <taxon>Agaricomycotina</taxon>
        <taxon>Agaricomycetes</taxon>
        <taxon>Agaricomycetidae</taxon>
        <taxon>Boletales</taxon>
        <taxon>Sclerodermatineae</taxon>
        <taxon>Pisolithaceae</taxon>
        <taxon>Pisolithus</taxon>
    </lineage>
</organism>
<dbReference type="AlphaFoldDB" id="A0A0C3KXP6"/>
<feature type="chain" id="PRO_5002179471" description="Malic enzyme NAD-binding domain-containing protein" evidence="3">
    <location>
        <begin position="30"/>
        <end position="414"/>
    </location>
</feature>
<name>A0A0C3KXP6_PISTI</name>
<dbReference type="PRINTS" id="PR00072">
    <property type="entry name" value="MALOXRDTASE"/>
</dbReference>
<dbReference type="InterPro" id="IPR036291">
    <property type="entry name" value="NAD(P)-bd_dom_sf"/>
</dbReference>
<feature type="domain" description="Malic enzyme N-terminal" evidence="5">
    <location>
        <begin position="56"/>
        <end position="191"/>
    </location>
</feature>
<sequence>MACKFATGHRPFQFRILSILLGFFHPLSSSPVHIQRLLSQLRSKGNDIEKFSFISFLRSADEVFFSPRAYEVATLTHPPAIGEVCLGQSKDFVRAEGLFVAVHGKGKIASSFETNSVSAILSIILDLVTDNQALLGDPLYLGLRQQRSSEAEMEEFIDEFFMEMALMFPRHWCKLEDFSSGRAFSYSSRFCPRLPLIDDDVQCIGAVVLAGLLSAALLLPLAPKDRWFLFYGTDSDGVGVAKQARSRIWLVDSKGILYQGREGVTDYEKCFARRDYAGQPTTSSFSDIARFIKPTALIGLFYSLRTSGGSVIFASVSHFQGRTFGACKWEPGQANNTYILPGLALSTILCRASSVTGSMVVASVLGLTKSRIRDINAHVAAHVIRAAQAAGVDRFTDLRRMTDTPLPEFVRRKM</sequence>
<accession>A0A0C3KXP6</accession>
<evidence type="ECO:0000313" key="7">
    <source>
        <dbReference type="Proteomes" id="UP000054217"/>
    </source>
</evidence>
<dbReference type="GO" id="GO:0005739">
    <property type="term" value="C:mitochondrion"/>
    <property type="evidence" value="ECO:0007669"/>
    <property type="project" value="TreeGrafter"/>
</dbReference>
<dbReference type="Gene3D" id="3.40.50.10380">
    <property type="entry name" value="Malic enzyme, N-terminal domain"/>
    <property type="match status" value="1"/>
</dbReference>
<evidence type="ECO:0000313" key="6">
    <source>
        <dbReference type="EMBL" id="KIO14287.1"/>
    </source>
</evidence>
<dbReference type="PANTHER" id="PTHR23406:SF34">
    <property type="entry name" value="NAD-DEPENDENT MALIC ENZYME, MITOCHONDRIAL"/>
    <property type="match status" value="1"/>
</dbReference>
<dbReference type="SUPFAM" id="SSF53223">
    <property type="entry name" value="Aminoacid dehydrogenase-like, N-terminal domain"/>
    <property type="match status" value="1"/>
</dbReference>
<dbReference type="InterPro" id="IPR012302">
    <property type="entry name" value="Malic_NAD-bd"/>
</dbReference>
<comment type="similarity">
    <text evidence="1">Belongs to the malic enzymes family.</text>
</comment>
<dbReference type="GO" id="GO:0006108">
    <property type="term" value="P:malate metabolic process"/>
    <property type="evidence" value="ECO:0007669"/>
    <property type="project" value="TreeGrafter"/>
</dbReference>
<feature type="signal peptide" evidence="3">
    <location>
        <begin position="1"/>
        <end position="29"/>
    </location>
</feature>
<dbReference type="InterPro" id="IPR012301">
    <property type="entry name" value="Malic_N_dom"/>
</dbReference>